<dbReference type="AlphaFoldDB" id="E1R1I3"/>
<dbReference type="HOGENOM" id="CLU_2556601_0_0_12"/>
<organism evidence="2 3">
    <name type="scientific">Sediminispirochaeta smaragdinae (strain DSM 11293 / JCM 15392 / SEBR 4228)</name>
    <name type="common">Spirochaeta smaragdinae</name>
    <dbReference type="NCBI Taxonomy" id="573413"/>
    <lineage>
        <taxon>Bacteria</taxon>
        <taxon>Pseudomonadati</taxon>
        <taxon>Spirochaetota</taxon>
        <taxon>Spirochaetia</taxon>
        <taxon>Spirochaetales</taxon>
        <taxon>Spirochaetaceae</taxon>
        <taxon>Sediminispirochaeta</taxon>
    </lineage>
</organism>
<reference evidence="2 3" key="1">
    <citation type="journal article" date="2010" name="Stand. Genomic Sci.">
        <title>Complete genome sequence of Spirochaeta smaragdinae type strain (SEBR 4228).</title>
        <authorList>
            <person name="Mavromatis K."/>
            <person name="Yasawong M."/>
            <person name="Chertkov O."/>
            <person name="Lapidus A."/>
            <person name="Lucas S."/>
            <person name="Nolan M."/>
            <person name="Del Rio T.G."/>
            <person name="Tice H."/>
            <person name="Cheng J.F."/>
            <person name="Pitluck S."/>
            <person name="Liolios K."/>
            <person name="Ivanova N."/>
            <person name="Tapia R."/>
            <person name="Han C."/>
            <person name="Bruce D."/>
            <person name="Goodwin L."/>
            <person name="Pati A."/>
            <person name="Chen A."/>
            <person name="Palaniappan K."/>
            <person name="Land M."/>
            <person name="Hauser L."/>
            <person name="Chang Y.J."/>
            <person name="Jeffries C.D."/>
            <person name="Detter J.C."/>
            <person name="Rohde M."/>
            <person name="Brambilla E."/>
            <person name="Spring S."/>
            <person name="Goker M."/>
            <person name="Sikorski J."/>
            <person name="Woyke T."/>
            <person name="Bristow J."/>
            <person name="Eisen J.A."/>
            <person name="Markowitz V."/>
            <person name="Hugenholtz P."/>
            <person name="Klenk H.P."/>
            <person name="Kyrpides N.C."/>
        </authorList>
    </citation>
    <scope>NUCLEOTIDE SEQUENCE [LARGE SCALE GENOMIC DNA]</scope>
    <source>
        <strain evidence="3">DSM 11293 / JCM 15392 / SEBR 4228</strain>
    </source>
</reference>
<proteinExistence type="predicted"/>
<keyword evidence="1" id="KW-0812">Transmembrane</keyword>
<dbReference type="Proteomes" id="UP000002318">
    <property type="component" value="Chromosome"/>
</dbReference>
<keyword evidence="1" id="KW-0472">Membrane</keyword>
<evidence type="ECO:0000313" key="2">
    <source>
        <dbReference type="EMBL" id="ADK81124.1"/>
    </source>
</evidence>
<name>E1R1I3_SEDSS</name>
<sequence length="82" mass="9244">MKKLIVKLWKALGEKGKVATIIGFLFAFPVNIKFVIDYFSGIFYSRGQMEMALVTNVLAMVWLILPSVISIHSPKISIEVKD</sequence>
<gene>
    <name evidence="2" type="ordered locus">Spirs_2002</name>
</gene>
<keyword evidence="1" id="KW-1133">Transmembrane helix</keyword>
<evidence type="ECO:0000256" key="1">
    <source>
        <dbReference type="SAM" id="Phobius"/>
    </source>
</evidence>
<dbReference type="KEGG" id="ssm:Spirs_2002"/>
<dbReference type="EMBL" id="CP002116">
    <property type="protein sequence ID" value="ADK81124.1"/>
    <property type="molecule type" value="Genomic_DNA"/>
</dbReference>
<keyword evidence="3" id="KW-1185">Reference proteome</keyword>
<feature type="transmembrane region" description="Helical" evidence="1">
    <location>
        <begin position="51"/>
        <end position="71"/>
    </location>
</feature>
<dbReference type="RefSeq" id="WP_013254588.1">
    <property type="nucleotide sequence ID" value="NC_014364.1"/>
</dbReference>
<protein>
    <submittedName>
        <fullName evidence="2">Uncharacterized protein</fullName>
    </submittedName>
</protein>
<dbReference type="STRING" id="573413.Spirs_2002"/>
<evidence type="ECO:0000313" key="3">
    <source>
        <dbReference type="Proteomes" id="UP000002318"/>
    </source>
</evidence>
<accession>E1R1I3</accession>
<feature type="transmembrane region" description="Helical" evidence="1">
    <location>
        <begin position="21"/>
        <end position="45"/>
    </location>
</feature>